<feature type="domain" description="Carbohydrate kinase PfkB" evidence="4">
    <location>
        <begin position="22"/>
        <end position="296"/>
    </location>
</feature>
<keyword evidence="6" id="KW-1185">Reference proteome</keyword>
<reference evidence="5 6" key="2">
    <citation type="journal article" date="2012" name="Stand. Genomic Sci.">
        <title>Complete genome sequence of the moderately thermophilic mineral-sulfide-oxidizing firmicute Sulfobacillus acidophilus type strain (NAL(T)).</title>
        <authorList>
            <person name="Anderson I."/>
            <person name="Chertkov O."/>
            <person name="Chen A."/>
            <person name="Saunders E."/>
            <person name="Lapidus A."/>
            <person name="Nolan M."/>
            <person name="Lucas S."/>
            <person name="Hammon N."/>
            <person name="Deshpande S."/>
            <person name="Cheng J.F."/>
            <person name="Han C."/>
            <person name="Tapia R."/>
            <person name="Goodwin L.A."/>
            <person name="Pitluck S."/>
            <person name="Liolios K."/>
            <person name="Pagani I."/>
            <person name="Ivanova N."/>
            <person name="Mikhailova N."/>
            <person name="Pati A."/>
            <person name="Palaniappan K."/>
            <person name="Land M."/>
            <person name="Pan C."/>
            <person name="Rohde M."/>
            <person name="Pukall R."/>
            <person name="Goker M."/>
            <person name="Detter J.C."/>
            <person name="Woyke T."/>
            <person name="Bristow J."/>
            <person name="Eisen J.A."/>
            <person name="Markowitz V."/>
            <person name="Hugenholtz P."/>
            <person name="Kyrpides N.C."/>
            <person name="Klenk H.P."/>
            <person name="Mavromatis K."/>
        </authorList>
    </citation>
    <scope>NUCLEOTIDE SEQUENCE [LARGE SCALE GENOMIC DNA]</scope>
    <source>
        <strain evidence="6">ATCC 700253 / DSM 10332 / NAL</strain>
    </source>
</reference>
<protein>
    <submittedName>
        <fullName evidence="5">2-dehydro-3-deoxygluconokinase</fullName>
        <ecNumber evidence="5">2.7.1.45</ecNumber>
    </submittedName>
</protein>
<dbReference type="PANTHER" id="PTHR43320">
    <property type="entry name" value="SUGAR KINASE"/>
    <property type="match status" value="1"/>
</dbReference>
<dbReference type="InterPro" id="IPR029056">
    <property type="entry name" value="Ribokinase-like"/>
</dbReference>
<dbReference type="InterPro" id="IPR002173">
    <property type="entry name" value="Carboh/pur_kinase_PfkB_CS"/>
</dbReference>
<reference evidence="6" key="1">
    <citation type="submission" date="2011-12" db="EMBL/GenBank/DDBJ databases">
        <title>The complete genome of chromosome of Sulfobacillus acidophilus DSM 10332.</title>
        <authorList>
            <person name="Lucas S."/>
            <person name="Han J."/>
            <person name="Lapidus A."/>
            <person name="Bruce D."/>
            <person name="Goodwin L."/>
            <person name="Pitluck S."/>
            <person name="Peters L."/>
            <person name="Kyrpides N."/>
            <person name="Mavromatis K."/>
            <person name="Ivanova N."/>
            <person name="Mikhailova N."/>
            <person name="Chertkov O."/>
            <person name="Saunders E."/>
            <person name="Detter J.C."/>
            <person name="Tapia R."/>
            <person name="Han C."/>
            <person name="Land M."/>
            <person name="Hauser L."/>
            <person name="Markowitz V."/>
            <person name="Cheng J.-F."/>
            <person name="Hugenholtz P."/>
            <person name="Woyke T."/>
            <person name="Wu D."/>
            <person name="Pukall R."/>
            <person name="Gehrich-Schroeter G."/>
            <person name="Schneider S."/>
            <person name="Klenk H.-P."/>
            <person name="Eisen J.A."/>
        </authorList>
    </citation>
    <scope>NUCLEOTIDE SEQUENCE [LARGE SCALE GENOMIC DNA]</scope>
    <source>
        <strain evidence="6">ATCC 700253 / DSM 10332 / NAL</strain>
    </source>
</reference>
<name>G8TTH7_SULAD</name>
<evidence type="ECO:0000313" key="6">
    <source>
        <dbReference type="Proteomes" id="UP000005439"/>
    </source>
</evidence>
<dbReference type="InterPro" id="IPR052700">
    <property type="entry name" value="Carb_kinase_PfkB-like"/>
</dbReference>
<comment type="similarity">
    <text evidence="1">Belongs to the carbohydrate kinase PfkB family.</text>
</comment>
<evidence type="ECO:0000259" key="4">
    <source>
        <dbReference type="Pfam" id="PF00294"/>
    </source>
</evidence>
<dbReference type="PATRIC" id="fig|679936.5.peg.2232"/>
<dbReference type="KEGG" id="sap:Sulac_2163"/>
<dbReference type="InterPro" id="IPR011611">
    <property type="entry name" value="PfkB_dom"/>
</dbReference>
<dbReference type="SUPFAM" id="SSF53613">
    <property type="entry name" value="Ribokinase-like"/>
    <property type="match status" value="1"/>
</dbReference>
<dbReference type="Pfam" id="PF00294">
    <property type="entry name" value="PfkB"/>
    <property type="match status" value="1"/>
</dbReference>
<keyword evidence="3" id="KW-0418">Kinase</keyword>
<dbReference type="Proteomes" id="UP000005439">
    <property type="component" value="Chromosome"/>
</dbReference>
<dbReference type="AlphaFoldDB" id="G8TTH7"/>
<evidence type="ECO:0000256" key="1">
    <source>
        <dbReference type="ARBA" id="ARBA00010688"/>
    </source>
</evidence>
<organism evidence="5 6">
    <name type="scientific">Sulfobacillus acidophilus (strain ATCC 700253 / DSM 10332 / NAL)</name>
    <dbReference type="NCBI Taxonomy" id="679936"/>
    <lineage>
        <taxon>Bacteria</taxon>
        <taxon>Bacillati</taxon>
        <taxon>Bacillota</taxon>
        <taxon>Clostridia</taxon>
        <taxon>Eubacteriales</taxon>
        <taxon>Clostridiales Family XVII. Incertae Sedis</taxon>
        <taxon>Sulfobacillus</taxon>
    </lineage>
</organism>
<dbReference type="PROSITE" id="PS00584">
    <property type="entry name" value="PFKB_KINASES_2"/>
    <property type="match status" value="1"/>
</dbReference>
<dbReference type="EC" id="2.7.1.45" evidence="5"/>
<gene>
    <name evidence="5" type="ordered locus">Sulac_2163</name>
</gene>
<dbReference type="STRING" id="679936.Sulac_2163"/>
<evidence type="ECO:0000256" key="3">
    <source>
        <dbReference type="ARBA" id="ARBA00022777"/>
    </source>
</evidence>
<dbReference type="PANTHER" id="PTHR43320:SF2">
    <property type="entry name" value="2-DEHYDRO-3-DEOXYGLUCONOKINASE_2-DEHYDRO-3-DEOXYGALACTONOKINASE"/>
    <property type="match status" value="1"/>
</dbReference>
<proteinExistence type="inferred from homology"/>
<dbReference type="HOGENOM" id="CLU_027634_2_1_9"/>
<dbReference type="GO" id="GO:0008673">
    <property type="term" value="F:2-dehydro-3-deoxygluconokinase activity"/>
    <property type="evidence" value="ECO:0007669"/>
    <property type="project" value="UniProtKB-EC"/>
</dbReference>
<evidence type="ECO:0000313" key="5">
    <source>
        <dbReference type="EMBL" id="AEW05643.1"/>
    </source>
</evidence>
<dbReference type="Gene3D" id="3.40.1190.20">
    <property type="match status" value="1"/>
</dbReference>
<keyword evidence="2 5" id="KW-0808">Transferase</keyword>
<evidence type="ECO:0000256" key="2">
    <source>
        <dbReference type="ARBA" id="ARBA00022679"/>
    </source>
</evidence>
<sequence length="305" mass="32845">MVLVTGEILGVLAPRERGMIFAHSPMTFSVAGAEFNAAVALARLGERVGFTGLVGSNAVGRVARQILRQEGVDTHWLASTDDHPSGLYFKEFYGLGDEPRVYYHRRASAATYWIPPALDQVTQVGWVHTTGITAMLDEGLRGRLVSWLRDLSPSTTVSLDINYRPKLGSPTAWQQALRMMIPVCRVIFGSPAEWEALTGTRNPKALLADGIISPEQILVLKDGHEARVVEAGEPVAMQPALRVPSVVDVVGAGDGLAAGVIAGYRQTGDWATALAWGHVVGAYAVRHPGDWEGYPTRDEVLGVLG</sequence>
<dbReference type="EMBL" id="CP003179">
    <property type="protein sequence ID" value="AEW05643.1"/>
    <property type="molecule type" value="Genomic_DNA"/>
</dbReference>
<accession>G8TTH7</accession>
<dbReference type="CDD" id="cd01166">
    <property type="entry name" value="KdgK"/>
    <property type="match status" value="1"/>
</dbReference>